<proteinExistence type="predicted"/>
<dbReference type="InterPro" id="IPR000917">
    <property type="entry name" value="Sulfatase_N"/>
</dbReference>
<feature type="domain" description="Sulfatase N-terminal" evidence="2">
    <location>
        <begin position="196"/>
        <end position="431"/>
    </location>
</feature>
<feature type="transmembrane region" description="Helical" evidence="1">
    <location>
        <begin position="95"/>
        <end position="112"/>
    </location>
</feature>
<feature type="transmembrane region" description="Helical" evidence="1">
    <location>
        <begin position="124"/>
        <end position="146"/>
    </location>
</feature>
<dbReference type="InterPro" id="IPR017850">
    <property type="entry name" value="Alkaline_phosphatase_core_sf"/>
</dbReference>
<dbReference type="SUPFAM" id="SSF53649">
    <property type="entry name" value="Alkaline phosphatase-like"/>
    <property type="match status" value="1"/>
</dbReference>
<evidence type="ECO:0000259" key="2">
    <source>
        <dbReference type="Pfam" id="PF00884"/>
    </source>
</evidence>
<feature type="transmembrane region" description="Helical" evidence="1">
    <location>
        <begin position="61"/>
        <end position="83"/>
    </location>
</feature>
<dbReference type="Gene3D" id="3.40.720.10">
    <property type="entry name" value="Alkaline Phosphatase, subunit A"/>
    <property type="match status" value="1"/>
</dbReference>
<gene>
    <name evidence="3" type="ORF">UT24_C0005G0024</name>
</gene>
<keyword evidence="1" id="KW-0472">Membrane</keyword>
<evidence type="ECO:0000256" key="1">
    <source>
        <dbReference type="SAM" id="Phobius"/>
    </source>
</evidence>
<name>A0A0G0PT07_9BACT</name>
<dbReference type="Proteomes" id="UP000033881">
    <property type="component" value="Unassembled WGS sequence"/>
</dbReference>
<dbReference type="Pfam" id="PF00884">
    <property type="entry name" value="Sulfatase"/>
    <property type="match status" value="1"/>
</dbReference>
<evidence type="ECO:0000313" key="4">
    <source>
        <dbReference type="Proteomes" id="UP000033881"/>
    </source>
</evidence>
<comment type="caution">
    <text evidence="3">The sequence shown here is derived from an EMBL/GenBank/DDBJ whole genome shotgun (WGS) entry which is preliminary data.</text>
</comment>
<keyword evidence="1" id="KW-1133">Transmembrane helix</keyword>
<sequence length="511" mass="59912">MKNKVYYPFILALFPVFFLYSFNVGEVKFSEILPSLFTVLGFSLFLYLVFYLIFKKSSEKSALATFFILFLIFSYGHIASVVYPFHKDYYQISDLYLITLWIVLIALVIFWVGQLKKDLKRINVFLSLVSLVLIIFPLVNIGFFQLKNSLNQKKSEMRTPQKTLEAGGESLVQNENLPDIYYIILDRYASKEILKERYGFDNSKFIRDLRSKGFYVAEKSFANYPKTAHSLASSLNMDYLNFGSESGNNWRPIFDMLKDYKAWSLLKERGYKFIHMGSWWQPTSENSYADENINIYPLPEFSLVLYKTTFFYPLGKIAGIFNERLIQYQRVKLQFEKLESISQDSDPTFVFVHFLVPHDPYVFNEDGSFVSETEETRTSENDKYINQVKFVNSKLINFIDKTLNGQSKSIIILQSDEGPHPERHELDPLGFNWNEATNEELKLKMGIFNAYLFPGVDKSVFYSSITPVNSFRLLFNSYFGTDYDILEDRAFVFEDYNHPFKFYDVTDKLRN</sequence>
<organism evidence="3 4">
    <name type="scientific">Candidatus Woesebacteria bacterium GW2011_GWB1_39_12</name>
    <dbReference type="NCBI Taxonomy" id="1618574"/>
    <lineage>
        <taxon>Bacteria</taxon>
        <taxon>Candidatus Woeseibacteriota</taxon>
    </lineage>
</organism>
<feature type="transmembrane region" description="Helical" evidence="1">
    <location>
        <begin position="5"/>
        <end position="23"/>
    </location>
</feature>
<dbReference type="EMBL" id="LBWB01000005">
    <property type="protein sequence ID" value="KKR01315.1"/>
    <property type="molecule type" value="Genomic_DNA"/>
</dbReference>
<dbReference type="AlphaFoldDB" id="A0A0G0PT07"/>
<protein>
    <recommendedName>
        <fullName evidence="2">Sulfatase N-terminal domain-containing protein</fullName>
    </recommendedName>
</protein>
<feature type="transmembrane region" description="Helical" evidence="1">
    <location>
        <begin position="35"/>
        <end position="54"/>
    </location>
</feature>
<accession>A0A0G0PT07</accession>
<dbReference type="STRING" id="1618574.UT24_C0005G0024"/>
<keyword evidence="1" id="KW-0812">Transmembrane</keyword>
<reference evidence="3 4" key="1">
    <citation type="journal article" date="2015" name="Nature">
        <title>rRNA introns, odd ribosomes, and small enigmatic genomes across a large radiation of phyla.</title>
        <authorList>
            <person name="Brown C.T."/>
            <person name="Hug L.A."/>
            <person name="Thomas B.C."/>
            <person name="Sharon I."/>
            <person name="Castelle C.J."/>
            <person name="Singh A."/>
            <person name="Wilkins M.J."/>
            <person name="Williams K.H."/>
            <person name="Banfield J.F."/>
        </authorList>
    </citation>
    <scope>NUCLEOTIDE SEQUENCE [LARGE SCALE GENOMIC DNA]</scope>
</reference>
<evidence type="ECO:0000313" key="3">
    <source>
        <dbReference type="EMBL" id="KKR01315.1"/>
    </source>
</evidence>